<comment type="caution">
    <text evidence="1">The sequence shown here is derived from an EMBL/GenBank/DDBJ whole genome shotgun (WGS) entry which is preliminary data.</text>
</comment>
<gene>
    <name evidence="1" type="ORF">H9X54_016980</name>
</gene>
<dbReference type="Proteomes" id="UP000759529">
    <property type="component" value="Unassembled WGS sequence"/>
</dbReference>
<accession>A0ABS2D199</accession>
<dbReference type="InterPro" id="IPR036249">
    <property type="entry name" value="Thioredoxin-like_sf"/>
</dbReference>
<protein>
    <submittedName>
        <fullName evidence="1">Thioredoxin family protein</fullName>
    </submittedName>
</protein>
<dbReference type="RefSeq" id="WP_187655934.1">
    <property type="nucleotide sequence ID" value="NZ_JACSOD020000509.1"/>
</dbReference>
<dbReference type="EMBL" id="JACSOD020000509">
    <property type="protein sequence ID" value="MBM6500988.1"/>
    <property type="molecule type" value="Genomic_DNA"/>
</dbReference>
<evidence type="ECO:0000313" key="2">
    <source>
        <dbReference type="Proteomes" id="UP000759529"/>
    </source>
</evidence>
<dbReference type="SUPFAM" id="SSF52833">
    <property type="entry name" value="Thioredoxin-like"/>
    <property type="match status" value="1"/>
</dbReference>
<organism evidence="1 2">
    <name type="scientific">Flavobacterium macrobrachii</name>
    <dbReference type="NCBI Taxonomy" id="591204"/>
    <lineage>
        <taxon>Bacteria</taxon>
        <taxon>Pseudomonadati</taxon>
        <taxon>Bacteroidota</taxon>
        <taxon>Flavobacteriia</taxon>
        <taxon>Flavobacteriales</taxon>
        <taxon>Flavobacteriaceae</taxon>
        <taxon>Flavobacterium</taxon>
    </lineage>
</organism>
<dbReference type="Pfam" id="PF14595">
    <property type="entry name" value="Thioredoxin_9"/>
    <property type="match status" value="1"/>
</dbReference>
<proteinExistence type="predicted"/>
<keyword evidence="2" id="KW-1185">Reference proteome</keyword>
<sequence>MKTIIKQSLAKSYTYQDYRNQVSALLKEGKSTGNEQSADLTHYSELNEVRMNRLDKTMVVPEENIKRLQEINSEMIWLVISEGWCGDAAQILPIIHKMAEQSEKIDLKIVLRDENEELMNLFLTNGTKSIPKLIVLDKNTLEVLGDFGPRPTEAKQLILDYKATHGVVDETAKTELQKWYLHDKGLSTQREILELVK</sequence>
<name>A0ABS2D199_9FLAO</name>
<dbReference type="Gene3D" id="3.40.30.10">
    <property type="entry name" value="Glutaredoxin"/>
    <property type="match status" value="1"/>
</dbReference>
<evidence type="ECO:0000313" key="1">
    <source>
        <dbReference type="EMBL" id="MBM6500988.1"/>
    </source>
</evidence>
<reference evidence="1 2" key="1">
    <citation type="submission" date="2021-02" db="EMBL/GenBank/DDBJ databases">
        <authorList>
            <person name="Jung H.S."/>
            <person name="Chun B.H."/>
            <person name="Jeon C.O."/>
        </authorList>
    </citation>
    <scope>NUCLEOTIDE SEQUENCE [LARGE SCALE GENOMIC DNA]</scope>
    <source>
        <strain evidence="1 2">LMG 25203</strain>
    </source>
</reference>